<dbReference type="GO" id="GO:0005829">
    <property type="term" value="C:cytosol"/>
    <property type="evidence" value="ECO:0007669"/>
    <property type="project" value="TreeGrafter"/>
</dbReference>
<dbReference type="EMBL" id="QGTQ01000003">
    <property type="protein sequence ID" value="PWW06480.1"/>
    <property type="molecule type" value="Genomic_DNA"/>
</dbReference>
<gene>
    <name evidence="6" type="ORF">DFQ01_103383</name>
</gene>
<evidence type="ECO:0000256" key="3">
    <source>
        <dbReference type="ARBA" id="ARBA00023125"/>
    </source>
</evidence>
<feature type="domain" description="HTH lysR-type" evidence="5">
    <location>
        <begin position="11"/>
        <end position="68"/>
    </location>
</feature>
<dbReference type="OrthoDB" id="9803735at2"/>
<accession>A0A2V2Z6K4</accession>
<sequence length="308" mass="33707">MTFIYGKGCIIDIKHLQYVIEVARTGSFTKAAQTMFVSQPTISKMIKSVEEELGVELFDRSGPRIVPTDVGQLIVDQANVITHAFGNLTAGLDDLATLRRGKLRIGLPPMAGAGYFAEPIGRFHAKYPGIAIELAEDGAKRIESDIESGALDFGVVLLPTKSELFESILIADERLMLLVHPEHRYAARTDVRLNELAAESFISFSEGFALHDRIPAACLAEGFQPNVVCESSQWDLIVRLVAANLGVALLPETICKEAGSGVAAIALESPIIPWQLAFVWRKDRYLSYAAKEWIRYLGTVFPGGQSSK</sequence>
<dbReference type="SUPFAM" id="SSF53850">
    <property type="entry name" value="Periplasmic binding protein-like II"/>
    <property type="match status" value="1"/>
</dbReference>
<dbReference type="Pfam" id="PF00126">
    <property type="entry name" value="HTH_1"/>
    <property type="match status" value="1"/>
</dbReference>
<evidence type="ECO:0000313" key="7">
    <source>
        <dbReference type="Proteomes" id="UP000246635"/>
    </source>
</evidence>
<keyword evidence="4" id="KW-0804">Transcription</keyword>
<evidence type="ECO:0000259" key="5">
    <source>
        <dbReference type="PROSITE" id="PS50931"/>
    </source>
</evidence>
<dbReference type="InterPro" id="IPR005119">
    <property type="entry name" value="LysR_subst-bd"/>
</dbReference>
<name>A0A2V2Z6K4_9BACL</name>
<dbReference type="FunFam" id="1.10.10.10:FF:000001">
    <property type="entry name" value="LysR family transcriptional regulator"/>
    <property type="match status" value="1"/>
</dbReference>
<dbReference type="InterPro" id="IPR036388">
    <property type="entry name" value="WH-like_DNA-bd_sf"/>
</dbReference>
<proteinExistence type="inferred from homology"/>
<reference evidence="6 7" key="1">
    <citation type="submission" date="2018-05" db="EMBL/GenBank/DDBJ databases">
        <title>Genomic Encyclopedia of Type Strains, Phase III (KMG-III): the genomes of soil and plant-associated and newly described type strains.</title>
        <authorList>
            <person name="Whitman W."/>
        </authorList>
    </citation>
    <scope>NUCLEOTIDE SEQUENCE [LARGE SCALE GENOMIC DNA]</scope>
    <source>
        <strain evidence="6 7">CECT 5696</strain>
    </source>
</reference>
<dbReference type="GO" id="GO:0003700">
    <property type="term" value="F:DNA-binding transcription factor activity"/>
    <property type="evidence" value="ECO:0007669"/>
    <property type="project" value="InterPro"/>
</dbReference>
<dbReference type="Gene3D" id="3.40.190.290">
    <property type="match status" value="1"/>
</dbReference>
<keyword evidence="3 6" id="KW-0238">DNA-binding</keyword>
<evidence type="ECO:0000256" key="2">
    <source>
        <dbReference type="ARBA" id="ARBA00023015"/>
    </source>
</evidence>
<dbReference type="PRINTS" id="PR00039">
    <property type="entry name" value="HTHLYSR"/>
</dbReference>
<dbReference type="Proteomes" id="UP000246635">
    <property type="component" value="Unassembled WGS sequence"/>
</dbReference>
<dbReference type="PANTHER" id="PTHR30419">
    <property type="entry name" value="HTH-TYPE TRANSCRIPTIONAL REGULATOR YBHD"/>
    <property type="match status" value="1"/>
</dbReference>
<dbReference type="PANTHER" id="PTHR30419:SF8">
    <property type="entry name" value="NITROGEN ASSIMILATION TRANSCRIPTIONAL ACTIVATOR-RELATED"/>
    <property type="match status" value="1"/>
</dbReference>
<evidence type="ECO:0000256" key="1">
    <source>
        <dbReference type="ARBA" id="ARBA00009437"/>
    </source>
</evidence>
<evidence type="ECO:0000256" key="4">
    <source>
        <dbReference type="ARBA" id="ARBA00023163"/>
    </source>
</evidence>
<dbReference type="AlphaFoldDB" id="A0A2V2Z6K4"/>
<organism evidence="6 7">
    <name type="scientific">Paenibacillus cellulosilyticus</name>
    <dbReference type="NCBI Taxonomy" id="375489"/>
    <lineage>
        <taxon>Bacteria</taxon>
        <taxon>Bacillati</taxon>
        <taxon>Bacillota</taxon>
        <taxon>Bacilli</taxon>
        <taxon>Bacillales</taxon>
        <taxon>Paenibacillaceae</taxon>
        <taxon>Paenibacillus</taxon>
    </lineage>
</organism>
<dbReference type="InterPro" id="IPR036390">
    <property type="entry name" value="WH_DNA-bd_sf"/>
</dbReference>
<dbReference type="GO" id="GO:0003677">
    <property type="term" value="F:DNA binding"/>
    <property type="evidence" value="ECO:0007669"/>
    <property type="project" value="UniProtKB-KW"/>
</dbReference>
<protein>
    <submittedName>
        <fullName evidence="6">DNA-binding transcriptional LysR family regulator</fullName>
    </submittedName>
</protein>
<comment type="similarity">
    <text evidence="1">Belongs to the LysR transcriptional regulatory family.</text>
</comment>
<dbReference type="InterPro" id="IPR050950">
    <property type="entry name" value="HTH-type_LysR_regulators"/>
</dbReference>
<dbReference type="InterPro" id="IPR000847">
    <property type="entry name" value="LysR_HTH_N"/>
</dbReference>
<evidence type="ECO:0000313" key="6">
    <source>
        <dbReference type="EMBL" id="PWW06480.1"/>
    </source>
</evidence>
<dbReference type="SUPFAM" id="SSF46785">
    <property type="entry name" value="Winged helix' DNA-binding domain"/>
    <property type="match status" value="1"/>
</dbReference>
<dbReference type="CDD" id="cd08438">
    <property type="entry name" value="PBP2_CidR"/>
    <property type="match status" value="1"/>
</dbReference>
<comment type="caution">
    <text evidence="6">The sequence shown here is derived from an EMBL/GenBank/DDBJ whole genome shotgun (WGS) entry which is preliminary data.</text>
</comment>
<keyword evidence="2" id="KW-0805">Transcription regulation</keyword>
<keyword evidence="7" id="KW-1185">Reference proteome</keyword>
<dbReference type="Gene3D" id="1.10.10.10">
    <property type="entry name" value="Winged helix-like DNA-binding domain superfamily/Winged helix DNA-binding domain"/>
    <property type="match status" value="1"/>
</dbReference>
<dbReference type="Pfam" id="PF03466">
    <property type="entry name" value="LysR_substrate"/>
    <property type="match status" value="1"/>
</dbReference>
<dbReference type="PROSITE" id="PS50931">
    <property type="entry name" value="HTH_LYSR"/>
    <property type="match status" value="1"/>
</dbReference>